<sequence length="102" mass="11746">MSIRGFAGYVDYADKIQKNSCVLDLSEDDDDKSNTYTNTNSSEENENQGSTMFEILEKINEEVNYCFKFTENTKLTKDQVFYHLDLYSLLKPSLITPPPEVI</sequence>
<dbReference type="AlphaFoldDB" id="A0A3L9MDR5"/>
<dbReference type="Proteomes" id="UP000275348">
    <property type="component" value="Unassembled WGS sequence"/>
</dbReference>
<dbReference type="RefSeq" id="WP_121934918.1">
    <property type="nucleotide sequence ID" value="NZ_RDOJ01000012.1"/>
</dbReference>
<protein>
    <submittedName>
        <fullName evidence="2">Uncharacterized protein</fullName>
    </submittedName>
</protein>
<evidence type="ECO:0000313" key="3">
    <source>
        <dbReference type="Proteomes" id="UP000275348"/>
    </source>
</evidence>
<keyword evidence="3" id="KW-1185">Reference proteome</keyword>
<gene>
    <name evidence="2" type="ORF">EAH69_09245</name>
</gene>
<organism evidence="2 3">
    <name type="scientific">Faecalibacter macacae</name>
    <dbReference type="NCBI Taxonomy" id="1859289"/>
    <lineage>
        <taxon>Bacteria</taxon>
        <taxon>Pseudomonadati</taxon>
        <taxon>Bacteroidota</taxon>
        <taxon>Flavobacteriia</taxon>
        <taxon>Flavobacteriales</taxon>
        <taxon>Weeksellaceae</taxon>
        <taxon>Faecalibacter</taxon>
    </lineage>
</organism>
<reference evidence="2 3" key="1">
    <citation type="submission" date="2018-10" db="EMBL/GenBank/DDBJ databases">
        <authorList>
            <person name="Chen X."/>
        </authorList>
    </citation>
    <scope>NUCLEOTIDE SEQUENCE [LARGE SCALE GENOMIC DNA]</scope>
    <source>
        <strain evidence="2 3">YIM 102668</strain>
    </source>
</reference>
<comment type="caution">
    <text evidence="2">The sequence shown here is derived from an EMBL/GenBank/DDBJ whole genome shotgun (WGS) entry which is preliminary data.</text>
</comment>
<accession>A0A3L9MDR5</accession>
<name>A0A3L9MDR5_9FLAO</name>
<evidence type="ECO:0000256" key="1">
    <source>
        <dbReference type="SAM" id="MobiDB-lite"/>
    </source>
</evidence>
<proteinExistence type="predicted"/>
<dbReference type="EMBL" id="RDOJ01000012">
    <property type="protein sequence ID" value="RLZ08699.1"/>
    <property type="molecule type" value="Genomic_DNA"/>
</dbReference>
<feature type="region of interest" description="Disordered" evidence="1">
    <location>
        <begin position="26"/>
        <end position="49"/>
    </location>
</feature>
<evidence type="ECO:0000313" key="2">
    <source>
        <dbReference type="EMBL" id="RLZ08699.1"/>
    </source>
</evidence>